<accession>A0A1D2MD16</accession>
<organism evidence="14 15">
    <name type="scientific">Orchesella cincta</name>
    <name type="common">Springtail</name>
    <name type="synonym">Podura cincta</name>
    <dbReference type="NCBI Taxonomy" id="48709"/>
    <lineage>
        <taxon>Eukaryota</taxon>
        <taxon>Metazoa</taxon>
        <taxon>Ecdysozoa</taxon>
        <taxon>Arthropoda</taxon>
        <taxon>Hexapoda</taxon>
        <taxon>Collembola</taxon>
        <taxon>Entomobryomorpha</taxon>
        <taxon>Entomobryoidea</taxon>
        <taxon>Orchesellidae</taxon>
        <taxon>Orchesellinae</taxon>
        <taxon>Orchesella</taxon>
    </lineage>
</organism>
<dbReference type="PRINTS" id="PR00169">
    <property type="entry name" value="KCHANNEL"/>
</dbReference>
<keyword evidence="4 12" id="KW-0812">Transmembrane</keyword>
<dbReference type="SUPFAM" id="SSF54695">
    <property type="entry name" value="POZ domain"/>
    <property type="match status" value="1"/>
</dbReference>
<evidence type="ECO:0000259" key="13">
    <source>
        <dbReference type="SMART" id="SM00225"/>
    </source>
</evidence>
<dbReference type="PRINTS" id="PR01491">
    <property type="entry name" value="KVCHANNEL"/>
</dbReference>
<evidence type="ECO:0000256" key="4">
    <source>
        <dbReference type="ARBA" id="ARBA00022692"/>
    </source>
</evidence>
<feature type="domain" description="BTB" evidence="13">
    <location>
        <begin position="25"/>
        <end position="134"/>
    </location>
</feature>
<dbReference type="InterPro" id="IPR003968">
    <property type="entry name" value="K_chnl_volt-dep_Kv"/>
</dbReference>
<feature type="transmembrane region" description="Helical" evidence="12">
    <location>
        <begin position="184"/>
        <end position="202"/>
    </location>
</feature>
<dbReference type="FunFam" id="1.10.287.70:FF:000034">
    <property type="entry name" value="Potassium voltage-gated channel subfamily B member"/>
    <property type="match status" value="1"/>
</dbReference>
<dbReference type="PRINTS" id="PR01494">
    <property type="entry name" value="KV9CHANNEL"/>
</dbReference>
<evidence type="ECO:0000256" key="1">
    <source>
        <dbReference type="ARBA" id="ARBA00004141"/>
    </source>
</evidence>
<gene>
    <name evidence="14" type="ORF">Ocin01_15872</name>
</gene>
<dbReference type="Gene3D" id="1.20.120.350">
    <property type="entry name" value="Voltage-gated potassium channels. Chain C"/>
    <property type="match status" value="1"/>
</dbReference>
<feature type="transmembrane region" description="Helical" evidence="12">
    <location>
        <begin position="276"/>
        <end position="294"/>
    </location>
</feature>
<evidence type="ECO:0000256" key="12">
    <source>
        <dbReference type="SAM" id="Phobius"/>
    </source>
</evidence>
<dbReference type="InterPro" id="IPR028325">
    <property type="entry name" value="VG_K_chnl"/>
</dbReference>
<evidence type="ECO:0000256" key="7">
    <source>
        <dbReference type="ARBA" id="ARBA00022958"/>
    </source>
</evidence>
<dbReference type="Proteomes" id="UP000094527">
    <property type="component" value="Unassembled WGS sequence"/>
</dbReference>
<name>A0A1D2MD16_ORCCI</name>
<dbReference type="OrthoDB" id="296522at2759"/>
<feature type="transmembrane region" description="Helical" evidence="12">
    <location>
        <begin position="353"/>
        <end position="373"/>
    </location>
</feature>
<dbReference type="GO" id="GO:0005251">
    <property type="term" value="F:delayed rectifier potassium channel activity"/>
    <property type="evidence" value="ECO:0007669"/>
    <property type="project" value="TreeGrafter"/>
</dbReference>
<dbReference type="STRING" id="48709.A0A1D2MD16"/>
<keyword evidence="6" id="KW-0851">Voltage-gated channel</keyword>
<dbReference type="GO" id="GO:0008076">
    <property type="term" value="C:voltage-gated potassium channel complex"/>
    <property type="evidence" value="ECO:0007669"/>
    <property type="project" value="InterPro"/>
</dbReference>
<evidence type="ECO:0000256" key="10">
    <source>
        <dbReference type="ARBA" id="ARBA00023136"/>
    </source>
</evidence>
<keyword evidence="10 12" id="KW-0472">Membrane</keyword>
<dbReference type="GO" id="GO:0051260">
    <property type="term" value="P:protein homooligomerization"/>
    <property type="evidence" value="ECO:0007669"/>
    <property type="project" value="InterPro"/>
</dbReference>
<reference evidence="14 15" key="1">
    <citation type="journal article" date="2016" name="Genome Biol. Evol.">
        <title>Gene Family Evolution Reflects Adaptation to Soil Environmental Stressors in the Genome of the Collembolan Orchesella cincta.</title>
        <authorList>
            <person name="Faddeeva-Vakhrusheva A."/>
            <person name="Derks M.F."/>
            <person name="Anvar S.Y."/>
            <person name="Agamennone V."/>
            <person name="Suring W."/>
            <person name="Smit S."/>
            <person name="van Straalen N.M."/>
            <person name="Roelofs D."/>
        </authorList>
    </citation>
    <scope>NUCLEOTIDE SEQUENCE [LARGE SCALE GENOMIC DNA]</scope>
    <source>
        <tissue evidence="14">Mixed pool</tissue>
    </source>
</reference>
<dbReference type="GO" id="GO:0001508">
    <property type="term" value="P:action potential"/>
    <property type="evidence" value="ECO:0007669"/>
    <property type="project" value="TreeGrafter"/>
</dbReference>
<evidence type="ECO:0000256" key="8">
    <source>
        <dbReference type="ARBA" id="ARBA00022989"/>
    </source>
</evidence>
<keyword evidence="2" id="KW-0813">Transport</keyword>
<dbReference type="InterPro" id="IPR003131">
    <property type="entry name" value="T1-type_BTB"/>
</dbReference>
<keyword evidence="3" id="KW-0633">Potassium transport</keyword>
<dbReference type="Pfam" id="PF02214">
    <property type="entry name" value="BTB_2"/>
    <property type="match status" value="1"/>
</dbReference>
<dbReference type="Gene3D" id="1.10.287.70">
    <property type="match status" value="1"/>
</dbReference>
<evidence type="ECO:0000256" key="6">
    <source>
        <dbReference type="ARBA" id="ARBA00022882"/>
    </source>
</evidence>
<dbReference type="InterPro" id="IPR005821">
    <property type="entry name" value="Ion_trans_dom"/>
</dbReference>
<dbReference type="OMA" id="RIWNIME"/>
<keyword evidence="11" id="KW-0407">Ion channel</keyword>
<dbReference type="SUPFAM" id="SSF81324">
    <property type="entry name" value="Voltage-gated potassium channels"/>
    <property type="match status" value="1"/>
</dbReference>
<comment type="caution">
    <text evidence="14">The sequence shown here is derived from an EMBL/GenBank/DDBJ whole genome shotgun (WGS) entry which is preliminary data.</text>
</comment>
<dbReference type="InterPro" id="IPR003971">
    <property type="entry name" value="K_chnl_volt-dep_Kv5/Kv9"/>
</dbReference>
<dbReference type="FunFam" id="3.30.710.10:FF:000010">
    <property type="entry name" value="Potassium voltage-gated channel subfamily B member"/>
    <property type="match status" value="1"/>
</dbReference>
<dbReference type="SMART" id="SM00225">
    <property type="entry name" value="BTB"/>
    <property type="match status" value="1"/>
</dbReference>
<evidence type="ECO:0000256" key="2">
    <source>
        <dbReference type="ARBA" id="ARBA00022448"/>
    </source>
</evidence>
<keyword evidence="9" id="KW-0406">Ion transport</keyword>
<proteinExistence type="predicted"/>
<evidence type="ECO:0000256" key="3">
    <source>
        <dbReference type="ARBA" id="ARBA00022538"/>
    </source>
</evidence>
<dbReference type="AlphaFoldDB" id="A0A1D2MD16"/>
<dbReference type="InterPro" id="IPR011333">
    <property type="entry name" value="SKP1/BTB/POZ_sf"/>
</dbReference>
<feature type="transmembrane region" description="Helical" evidence="12">
    <location>
        <begin position="410"/>
        <end position="433"/>
    </location>
</feature>
<dbReference type="PANTHER" id="PTHR11537:SF254">
    <property type="entry name" value="POTASSIUM VOLTAGE-GATED CHANNEL PROTEIN SHAB"/>
    <property type="match status" value="1"/>
</dbReference>
<sequence length="502" mass="57763">MSGGCRYMPNPPEPYLIEKTKRESRRVTLNVGGERHEVMWKTLDRIPHSRLGQLRQSNTHEALLELCDDYSLLDQEFYFDRHPLSFSSILNFYRTGKLHLVKEVCVLAFSEDLEYWGIDSVFLENCCQHKFNQRQEQVFDEMRKEGEALNQLEEEDFGEGAMAKLQKFGWDIMEKPTSSFPARIVASISIFFIVLSTVSLTLNTMPSMQMYECVNETDTECGADLAAHPPGHREALDDHLQQIDNIYLAKIEEVCIAWFTLEYLLRLLFSPSKRKFLQGALNFIDLLAIMPYYLSYFLIESKKKIGEEDEYKTFRKVVQVFRLMRVLRVFKLGRHSRGLQSLGYTITNSYKELGLLVMFLAMGVLIFSSLEFFAEKEDNPAFESIPQTFWWAVITMTTVGYGDISPTTAIGQVIGSLCAICGVLVIALPIPIIGNNFAEFYKNQVQRELVLKRREEVERAKRESSIVQLGHATLDVMEGLVDPAGKFYHKKLNSSVKHVFTY</sequence>
<comment type="subcellular location">
    <subcellularLocation>
        <location evidence="1">Membrane</location>
        <topology evidence="1">Multi-pass membrane protein</topology>
    </subcellularLocation>
</comment>
<dbReference type="Pfam" id="PF00520">
    <property type="entry name" value="Ion_trans"/>
    <property type="match status" value="1"/>
</dbReference>
<dbReference type="InterPro" id="IPR027359">
    <property type="entry name" value="Volt_channel_dom_sf"/>
</dbReference>
<evidence type="ECO:0000256" key="5">
    <source>
        <dbReference type="ARBA" id="ARBA00022826"/>
    </source>
</evidence>
<dbReference type="PANTHER" id="PTHR11537">
    <property type="entry name" value="VOLTAGE-GATED POTASSIUM CHANNEL"/>
    <property type="match status" value="1"/>
</dbReference>
<dbReference type="Gene3D" id="3.30.710.10">
    <property type="entry name" value="Potassium Channel Kv1.1, Chain A"/>
    <property type="match status" value="1"/>
</dbReference>
<dbReference type="InterPro" id="IPR000210">
    <property type="entry name" value="BTB/POZ_dom"/>
</dbReference>
<keyword evidence="5" id="KW-0631">Potassium channel</keyword>
<keyword evidence="8 12" id="KW-1133">Transmembrane helix</keyword>
<evidence type="ECO:0000256" key="9">
    <source>
        <dbReference type="ARBA" id="ARBA00023065"/>
    </source>
</evidence>
<dbReference type="EMBL" id="LJIJ01001785">
    <property type="protein sequence ID" value="ODM90812.1"/>
    <property type="molecule type" value="Genomic_DNA"/>
</dbReference>
<evidence type="ECO:0000256" key="11">
    <source>
        <dbReference type="ARBA" id="ARBA00023303"/>
    </source>
</evidence>
<protein>
    <submittedName>
        <fullName evidence="14">Potassium voltage-gated channel protein Shab</fullName>
    </submittedName>
</protein>
<keyword evidence="7" id="KW-0630">Potassium</keyword>
<evidence type="ECO:0000313" key="14">
    <source>
        <dbReference type="EMBL" id="ODM90812.1"/>
    </source>
</evidence>
<evidence type="ECO:0000313" key="15">
    <source>
        <dbReference type="Proteomes" id="UP000094527"/>
    </source>
</evidence>
<keyword evidence="15" id="KW-1185">Reference proteome</keyword>